<dbReference type="GO" id="GO:0003676">
    <property type="term" value="F:nucleic acid binding"/>
    <property type="evidence" value="ECO:0007669"/>
    <property type="project" value="InterPro"/>
</dbReference>
<evidence type="ECO:0000313" key="2">
    <source>
        <dbReference type="EMBL" id="GBM40936.1"/>
    </source>
</evidence>
<dbReference type="AlphaFoldDB" id="A0A4Y2FK34"/>
<dbReference type="Gene3D" id="3.30.420.10">
    <property type="entry name" value="Ribonuclease H-like superfamily/Ribonuclease H"/>
    <property type="match status" value="1"/>
</dbReference>
<accession>A0A4Y2FK34</accession>
<name>A0A4Y2FK34_ARAVE</name>
<dbReference type="Pfam" id="PF13358">
    <property type="entry name" value="DDE_3"/>
    <property type="match status" value="1"/>
</dbReference>
<keyword evidence="3" id="KW-1185">Reference proteome</keyword>
<comment type="caution">
    <text evidence="2">The sequence shown here is derived from an EMBL/GenBank/DDBJ whole genome shotgun (WGS) entry which is preliminary data.</text>
</comment>
<dbReference type="Pfam" id="PF13384">
    <property type="entry name" value="HTH_23"/>
    <property type="match status" value="1"/>
</dbReference>
<dbReference type="InterPro" id="IPR038717">
    <property type="entry name" value="Tc1-like_DDE_dom"/>
</dbReference>
<gene>
    <name evidence="2" type="primary">tc1a_388</name>
    <name evidence="2" type="ORF">AVEN_161581_1</name>
</gene>
<dbReference type="OrthoDB" id="6246393at2759"/>
<dbReference type="Gene3D" id="1.10.10.10">
    <property type="entry name" value="Winged helix-like DNA-binding domain superfamily/Winged helix DNA-binding domain"/>
    <property type="match status" value="1"/>
</dbReference>
<dbReference type="InterPro" id="IPR052338">
    <property type="entry name" value="Transposase_5"/>
</dbReference>
<protein>
    <submittedName>
        <fullName evidence="2">Transposable element Tc1 transposase</fullName>
    </submittedName>
</protein>
<dbReference type="InterPro" id="IPR036388">
    <property type="entry name" value="WH-like_DNA-bd_sf"/>
</dbReference>
<reference evidence="2 3" key="1">
    <citation type="journal article" date="2019" name="Sci. Rep.">
        <title>Orb-weaving spider Araneus ventricosus genome elucidates the spidroin gene catalogue.</title>
        <authorList>
            <person name="Kono N."/>
            <person name="Nakamura H."/>
            <person name="Ohtoshi R."/>
            <person name="Moran D.A.P."/>
            <person name="Shinohara A."/>
            <person name="Yoshida Y."/>
            <person name="Fujiwara M."/>
            <person name="Mori M."/>
            <person name="Tomita M."/>
            <person name="Arakawa K."/>
        </authorList>
    </citation>
    <scope>NUCLEOTIDE SEQUENCE [LARGE SCALE GENOMIC DNA]</scope>
</reference>
<evidence type="ECO:0000313" key="3">
    <source>
        <dbReference type="Proteomes" id="UP000499080"/>
    </source>
</evidence>
<dbReference type="PANTHER" id="PTHR23022">
    <property type="entry name" value="TRANSPOSABLE ELEMENT-RELATED"/>
    <property type="match status" value="1"/>
</dbReference>
<dbReference type="EMBL" id="BGPR01000948">
    <property type="protein sequence ID" value="GBM40936.1"/>
    <property type="molecule type" value="Genomic_DNA"/>
</dbReference>
<organism evidence="2 3">
    <name type="scientific">Araneus ventricosus</name>
    <name type="common">Orbweaver spider</name>
    <name type="synonym">Epeira ventricosa</name>
    <dbReference type="NCBI Taxonomy" id="182803"/>
    <lineage>
        <taxon>Eukaryota</taxon>
        <taxon>Metazoa</taxon>
        <taxon>Ecdysozoa</taxon>
        <taxon>Arthropoda</taxon>
        <taxon>Chelicerata</taxon>
        <taxon>Arachnida</taxon>
        <taxon>Araneae</taxon>
        <taxon>Araneomorphae</taxon>
        <taxon>Entelegynae</taxon>
        <taxon>Araneoidea</taxon>
        <taxon>Araneidae</taxon>
        <taxon>Araneus</taxon>
    </lineage>
</organism>
<evidence type="ECO:0000259" key="1">
    <source>
        <dbReference type="Pfam" id="PF13358"/>
    </source>
</evidence>
<sequence>MPLRRRSHYEQLTEFERGRVIGLREGGFSFRDIAERLGRNVSTVHDCWVQWSSDGTASRRPGSGRIILRLLQKFELQRPVACIPSTPRHCRLRRQWCQARVQWRAEWRSVVFSDESRFCLVASDGHVLIRRRPGERLQPNCLRPRHTGPTPGVMVWGAISYDSRSTLVVIPNTLTANLYVSLVIQLVVLPFMSSIQGGIFQQDNARPHTAAVSQRALQGVDILPWPARSPDLSPIEHEWDIIGRQLQHHPLPAQTIPVLTAQVQQAWNSIPQSDIRHLYDTMHARLQACIQNSGGYTGY</sequence>
<dbReference type="PANTHER" id="PTHR23022:SF135">
    <property type="entry name" value="SI:DKEY-77F5.3"/>
    <property type="match status" value="1"/>
</dbReference>
<proteinExistence type="predicted"/>
<feature type="domain" description="Tc1-like transposase DDE" evidence="1">
    <location>
        <begin position="110"/>
        <end position="249"/>
    </location>
</feature>
<dbReference type="InterPro" id="IPR036397">
    <property type="entry name" value="RNaseH_sf"/>
</dbReference>
<dbReference type="Proteomes" id="UP000499080">
    <property type="component" value="Unassembled WGS sequence"/>
</dbReference>